<sequence>MLRLQSALQVISPLGDPTLARNLRIAVVAFVVTAGLSACVSVNGGDISPQSLSERWRGQSADAFFARYGSPFAEYGERNGGVRYTWRKRYVAPSAAAGDGTEVRVCEIDLVTDASDRIQSIGATRNSKIRDEETPSCEGAFGVDAA</sequence>
<protein>
    <submittedName>
        <fullName evidence="2">Uncharacterized protein</fullName>
    </submittedName>
</protein>
<evidence type="ECO:0000313" key="3">
    <source>
        <dbReference type="Proteomes" id="UP000004310"/>
    </source>
</evidence>
<dbReference type="AlphaFoldDB" id="Q0G1R5"/>
<dbReference type="HOGENOM" id="CLU_1774700_0_0_5"/>
<dbReference type="Proteomes" id="UP000004310">
    <property type="component" value="Unassembled WGS sequence"/>
</dbReference>
<gene>
    <name evidence="2" type="ORF">FP2506_12154</name>
</gene>
<evidence type="ECO:0000313" key="2">
    <source>
        <dbReference type="EMBL" id="EAU41016.1"/>
    </source>
</evidence>
<name>Q0G1R5_9HYPH</name>
<organism evidence="2 3">
    <name type="scientific">Fulvimarina pelagi HTCC2506</name>
    <dbReference type="NCBI Taxonomy" id="314231"/>
    <lineage>
        <taxon>Bacteria</taxon>
        <taxon>Pseudomonadati</taxon>
        <taxon>Pseudomonadota</taxon>
        <taxon>Alphaproteobacteria</taxon>
        <taxon>Hyphomicrobiales</taxon>
        <taxon>Aurantimonadaceae</taxon>
        <taxon>Fulvimarina</taxon>
    </lineage>
</organism>
<dbReference type="EMBL" id="AATP01000004">
    <property type="protein sequence ID" value="EAU41016.1"/>
    <property type="molecule type" value="Genomic_DNA"/>
</dbReference>
<keyword evidence="3" id="KW-1185">Reference proteome</keyword>
<feature type="region of interest" description="Disordered" evidence="1">
    <location>
        <begin position="127"/>
        <end position="146"/>
    </location>
</feature>
<accession>Q0G1R5</accession>
<proteinExistence type="predicted"/>
<reference evidence="2 3" key="1">
    <citation type="journal article" date="2010" name="J. Bacteriol.">
        <title>Genome sequence of Fulvimarina pelagi HTCC2506T, a Mn(II)-oxidizing alphaproteobacterium possessing an aerobic anoxygenic photosynthetic gene cluster and Xanthorhodopsin.</title>
        <authorList>
            <person name="Kang I."/>
            <person name="Oh H.M."/>
            <person name="Lim S.I."/>
            <person name="Ferriera S."/>
            <person name="Giovannoni S.J."/>
            <person name="Cho J.C."/>
        </authorList>
    </citation>
    <scope>NUCLEOTIDE SEQUENCE [LARGE SCALE GENOMIC DNA]</scope>
    <source>
        <strain evidence="2 3">HTCC2506</strain>
    </source>
</reference>
<dbReference type="STRING" id="217511.GCA_001463845_03515"/>
<evidence type="ECO:0000256" key="1">
    <source>
        <dbReference type="SAM" id="MobiDB-lite"/>
    </source>
</evidence>
<comment type="caution">
    <text evidence="2">The sequence shown here is derived from an EMBL/GenBank/DDBJ whole genome shotgun (WGS) entry which is preliminary data.</text>
</comment>